<dbReference type="InterPro" id="IPR006059">
    <property type="entry name" value="SBP"/>
</dbReference>
<dbReference type="SUPFAM" id="SSF53850">
    <property type="entry name" value="Periplasmic binding protein-like II"/>
    <property type="match status" value="1"/>
</dbReference>
<dbReference type="PANTHER" id="PTHR43649:SF12">
    <property type="entry name" value="DIACETYLCHITOBIOSE BINDING PROTEIN DASA"/>
    <property type="match status" value="1"/>
</dbReference>
<dbReference type="PANTHER" id="PTHR43649">
    <property type="entry name" value="ARABINOSE-BINDING PROTEIN-RELATED"/>
    <property type="match status" value="1"/>
</dbReference>
<feature type="signal peptide" evidence="1">
    <location>
        <begin position="1"/>
        <end position="27"/>
    </location>
</feature>
<evidence type="ECO:0000313" key="2">
    <source>
        <dbReference type="EMBL" id="MFC4983212.1"/>
    </source>
</evidence>
<sequence length="432" mass="46488">MRGRTPRRGRWSVLAAAAFTLAGTLTACSSPDDVSSDSEQTIRFVWWGNEDRAAATKKAVALFEKKHPNINVQAEFSGYPAYVQKLTTQIAGGAAPDLLQLDRPTFGEYQQKRQLADLSPYVGKSLKTDKIPTSLLAGGKADGRQYAMPAGLTTELIVFDEELFAKAGVSIPEEGWTWDRFAADMVKVQNKTGRAGASDFGWSADLFEAWLHQRGKALYATNSKLGFTKDDLAEYWSMLGSLRQKKAITPPEVTTKSDGSVQNSPMIAKESASETSYDSGVSSYVSSYPGAIGLAPLPSDSTTASGMPALPPVYYGVSQRSSHKEAATLLLDFLVNDAEASRTLGTTRGTPPNSDNKDAVCAQATGPDKQTCDFQTKVADRLMPSDSWFWPSGSAALKSDFQRVYDDVIFGKTSAPAGAAKVVENAEQGLGR</sequence>
<dbReference type="RefSeq" id="WP_033303462.1">
    <property type="nucleotide sequence ID" value="NZ_JBHSJE010000014.1"/>
</dbReference>
<organism evidence="2 3">
    <name type="scientific">Streptomyces atroolivaceus</name>
    <dbReference type="NCBI Taxonomy" id="66869"/>
    <lineage>
        <taxon>Bacteria</taxon>
        <taxon>Bacillati</taxon>
        <taxon>Actinomycetota</taxon>
        <taxon>Actinomycetes</taxon>
        <taxon>Kitasatosporales</taxon>
        <taxon>Streptomycetaceae</taxon>
        <taxon>Streptomyces</taxon>
    </lineage>
</organism>
<dbReference type="EMBL" id="JBHSJE010000014">
    <property type="protein sequence ID" value="MFC4983212.1"/>
    <property type="molecule type" value="Genomic_DNA"/>
</dbReference>
<evidence type="ECO:0000313" key="3">
    <source>
        <dbReference type="Proteomes" id="UP001595908"/>
    </source>
</evidence>
<dbReference type="Gene3D" id="3.40.190.10">
    <property type="entry name" value="Periplasmic binding protein-like II"/>
    <property type="match status" value="2"/>
</dbReference>
<keyword evidence="3" id="KW-1185">Reference proteome</keyword>
<evidence type="ECO:0000256" key="1">
    <source>
        <dbReference type="SAM" id="SignalP"/>
    </source>
</evidence>
<proteinExistence type="predicted"/>
<accession>A0ABV9VJA6</accession>
<reference evidence="3" key="1">
    <citation type="journal article" date="2019" name="Int. J. Syst. Evol. Microbiol.">
        <title>The Global Catalogue of Microorganisms (GCM) 10K type strain sequencing project: providing services to taxonomists for standard genome sequencing and annotation.</title>
        <authorList>
            <consortium name="The Broad Institute Genomics Platform"/>
            <consortium name="The Broad Institute Genome Sequencing Center for Infectious Disease"/>
            <person name="Wu L."/>
            <person name="Ma J."/>
        </authorList>
    </citation>
    <scope>NUCLEOTIDE SEQUENCE [LARGE SCALE GENOMIC DNA]</scope>
    <source>
        <strain evidence="3">ICMP 257</strain>
    </source>
</reference>
<comment type="caution">
    <text evidence="2">The sequence shown here is derived from an EMBL/GenBank/DDBJ whole genome shotgun (WGS) entry which is preliminary data.</text>
</comment>
<dbReference type="GeneID" id="31235612"/>
<dbReference type="InterPro" id="IPR050490">
    <property type="entry name" value="Bact_solute-bd_prot1"/>
</dbReference>
<dbReference type="PROSITE" id="PS51257">
    <property type="entry name" value="PROKAR_LIPOPROTEIN"/>
    <property type="match status" value="1"/>
</dbReference>
<gene>
    <name evidence="2" type="ORF">ACFPL4_33590</name>
</gene>
<keyword evidence="1" id="KW-0732">Signal</keyword>
<protein>
    <submittedName>
        <fullName evidence="2">ABC transporter substrate-binding protein</fullName>
    </submittedName>
</protein>
<dbReference type="Proteomes" id="UP001595908">
    <property type="component" value="Unassembled WGS sequence"/>
</dbReference>
<name>A0ABV9VJA6_STRAZ</name>
<dbReference type="Pfam" id="PF01547">
    <property type="entry name" value="SBP_bac_1"/>
    <property type="match status" value="1"/>
</dbReference>
<feature type="chain" id="PRO_5046202846" evidence="1">
    <location>
        <begin position="28"/>
        <end position="432"/>
    </location>
</feature>